<proteinExistence type="predicted"/>
<feature type="region of interest" description="Disordered" evidence="1">
    <location>
        <begin position="416"/>
        <end position="454"/>
    </location>
</feature>
<feature type="compositionally biased region" description="Basic and acidic residues" evidence="1">
    <location>
        <begin position="1140"/>
        <end position="1168"/>
    </location>
</feature>
<dbReference type="InterPro" id="IPR011990">
    <property type="entry name" value="TPR-like_helical_dom_sf"/>
</dbReference>
<feature type="compositionally biased region" description="Low complexity" evidence="1">
    <location>
        <begin position="634"/>
        <end position="650"/>
    </location>
</feature>
<feature type="region of interest" description="Disordered" evidence="1">
    <location>
        <begin position="117"/>
        <end position="209"/>
    </location>
</feature>
<gene>
    <name evidence="2" type="ORF">RHOBADRAFT_50765</name>
</gene>
<feature type="region of interest" description="Disordered" evidence="1">
    <location>
        <begin position="1140"/>
        <end position="1282"/>
    </location>
</feature>
<dbReference type="RefSeq" id="XP_018274331.1">
    <property type="nucleotide sequence ID" value="XM_018415486.1"/>
</dbReference>
<evidence type="ECO:0000313" key="2">
    <source>
        <dbReference type="EMBL" id="KPV78282.1"/>
    </source>
</evidence>
<feature type="region of interest" description="Disordered" evidence="1">
    <location>
        <begin position="508"/>
        <end position="538"/>
    </location>
</feature>
<feature type="compositionally biased region" description="Basic and acidic residues" evidence="1">
    <location>
        <begin position="1258"/>
        <end position="1274"/>
    </location>
</feature>
<feature type="compositionally biased region" description="Low complexity" evidence="1">
    <location>
        <begin position="988"/>
        <end position="998"/>
    </location>
</feature>
<reference evidence="2 3" key="1">
    <citation type="journal article" date="2015" name="Front. Microbiol.">
        <title>Genome sequence of the plant growth promoting endophytic yeast Rhodotorula graminis WP1.</title>
        <authorList>
            <person name="Firrincieli A."/>
            <person name="Otillar R."/>
            <person name="Salamov A."/>
            <person name="Schmutz J."/>
            <person name="Khan Z."/>
            <person name="Redman R.S."/>
            <person name="Fleck N.D."/>
            <person name="Lindquist E."/>
            <person name="Grigoriev I.V."/>
            <person name="Doty S.L."/>
        </authorList>
    </citation>
    <scope>NUCLEOTIDE SEQUENCE [LARGE SCALE GENOMIC DNA]</scope>
    <source>
        <strain evidence="2 3">WP1</strain>
    </source>
</reference>
<dbReference type="GeneID" id="28975934"/>
<feature type="compositionally biased region" description="Basic and acidic residues" evidence="1">
    <location>
        <begin position="238"/>
        <end position="256"/>
    </location>
</feature>
<dbReference type="EMBL" id="KQ474073">
    <property type="protein sequence ID" value="KPV78282.1"/>
    <property type="molecule type" value="Genomic_DNA"/>
</dbReference>
<organism evidence="2 3">
    <name type="scientific">Rhodotorula graminis (strain WP1)</name>
    <dbReference type="NCBI Taxonomy" id="578459"/>
    <lineage>
        <taxon>Eukaryota</taxon>
        <taxon>Fungi</taxon>
        <taxon>Dikarya</taxon>
        <taxon>Basidiomycota</taxon>
        <taxon>Pucciniomycotina</taxon>
        <taxon>Microbotryomycetes</taxon>
        <taxon>Sporidiobolales</taxon>
        <taxon>Sporidiobolaceae</taxon>
        <taxon>Rhodotorula</taxon>
    </lineage>
</organism>
<accession>A0A194SCF1</accession>
<protein>
    <submittedName>
        <fullName evidence="2">Uncharacterized protein</fullName>
    </submittedName>
</protein>
<feature type="region of interest" description="Disordered" evidence="1">
    <location>
        <begin position="30"/>
        <end position="73"/>
    </location>
</feature>
<dbReference type="OrthoDB" id="3251367at2759"/>
<keyword evidence="3" id="KW-1185">Reference proteome</keyword>
<feature type="compositionally biased region" description="Low complexity" evidence="1">
    <location>
        <begin position="57"/>
        <end position="73"/>
    </location>
</feature>
<feature type="compositionally biased region" description="Pro residues" evidence="1">
    <location>
        <begin position="144"/>
        <end position="155"/>
    </location>
</feature>
<dbReference type="InterPro" id="IPR050754">
    <property type="entry name" value="FKBP4/5/8-like"/>
</dbReference>
<dbReference type="PANTHER" id="PTHR46512">
    <property type="entry name" value="PEPTIDYLPROLYL ISOMERASE"/>
    <property type="match status" value="1"/>
</dbReference>
<feature type="compositionally biased region" description="Low complexity" evidence="1">
    <location>
        <begin position="707"/>
        <end position="724"/>
    </location>
</feature>
<feature type="compositionally biased region" description="Basic and acidic residues" evidence="1">
    <location>
        <begin position="623"/>
        <end position="632"/>
    </location>
</feature>
<feature type="region of interest" description="Disordered" evidence="1">
    <location>
        <begin position="988"/>
        <end position="1050"/>
    </location>
</feature>
<feature type="compositionally biased region" description="Basic and acidic residues" evidence="1">
    <location>
        <begin position="42"/>
        <end position="52"/>
    </location>
</feature>
<feature type="compositionally biased region" description="Polar residues" evidence="1">
    <location>
        <begin position="429"/>
        <end position="451"/>
    </location>
</feature>
<dbReference type="SUPFAM" id="SSF48452">
    <property type="entry name" value="TPR-like"/>
    <property type="match status" value="1"/>
</dbReference>
<feature type="compositionally biased region" description="Acidic residues" evidence="1">
    <location>
        <begin position="1003"/>
        <end position="1024"/>
    </location>
</feature>
<feature type="compositionally biased region" description="Polar residues" evidence="1">
    <location>
        <begin position="526"/>
        <end position="537"/>
    </location>
</feature>
<evidence type="ECO:0000313" key="3">
    <source>
        <dbReference type="Proteomes" id="UP000053890"/>
    </source>
</evidence>
<feature type="region of interest" description="Disordered" evidence="1">
    <location>
        <begin position="601"/>
        <end position="743"/>
    </location>
</feature>
<dbReference type="Proteomes" id="UP000053890">
    <property type="component" value="Unassembled WGS sequence"/>
</dbReference>
<name>A0A194SCF1_RHOGW</name>
<feature type="compositionally biased region" description="Pro residues" evidence="1">
    <location>
        <begin position="164"/>
        <end position="177"/>
    </location>
</feature>
<feature type="region of interest" description="Disordered" evidence="1">
    <location>
        <begin position="769"/>
        <end position="790"/>
    </location>
</feature>
<evidence type="ECO:0000256" key="1">
    <source>
        <dbReference type="SAM" id="MobiDB-lite"/>
    </source>
</evidence>
<dbReference type="OMA" id="GWYLRPL"/>
<dbReference type="STRING" id="578459.A0A194SCF1"/>
<dbReference type="Gene3D" id="1.25.40.10">
    <property type="entry name" value="Tetratricopeptide repeat domain"/>
    <property type="match status" value="1"/>
</dbReference>
<feature type="compositionally biased region" description="Basic and acidic residues" evidence="1">
    <location>
        <begin position="1025"/>
        <end position="1050"/>
    </location>
</feature>
<feature type="region of interest" description="Disordered" evidence="1">
    <location>
        <begin position="238"/>
        <end position="260"/>
    </location>
</feature>
<sequence>MTTRPRPRELRPTESYTSLTGVTIAFTADPLPYEAPSSSGGEVRRPLTDVQRKGPPAAHAALAHDAAESSSSLSKRFGLVARPKLHTSDSALSVVSNASTTSDLVVSASDPMPSPFFVPPPAKPLRHLARSPAEPHHDAQRAPSPFPRPESPLPALPSSTLARPPAPPPAPRYPAPPTAHNSLAAFKAAQARADSQGGCSSSTHRTSSDVDLDLSFERAQRDSRGSSSLLHDELVVEAHEHEREGEREGERDDGGGHDWVGIEVQQHSSPRPAVHDIPERDLVRSSSGQLVGARYARATSAVDLRAQFKAAADADAARGAHDVAITIGALGSTAGEWRYSGEGEGEGDDEAEYDAVRRHVIRQGKRPLEGARAQHEHDEYALTAPLEHVARFDALSPPHEHEQDGAGFAYNTTGALWREPPRSAPPLSQPTFADRQQQHQQGHASRPSQSRGFPLPLRLLQQTKRSTEALMSPVSAFARSTATATTGGSRVRAATAGTVADSDIDSLAGASPMFDSDGDHDHDSTVRTAPSTPNDTPLFQDCFDSDDTTPPMPHRLGSSALAGLGLDFGERDDAEARDEFPLVPLRHNVRRVSLPPVAERRRSVRHDKIPSLSISPPRPPPVAEERPSEDGARSVGTSSSTLSSHDSGVDPTVSPSRRLSRRLSLAAAGPASTTSADLASRPPPASRPSVHFDSRPTSFPFLHKTDTPSSATSSSAAGPSIPTPQHLLVSPSPGPGGIKRDPSFSFSPAPLRLVKVQLLRAAGYGSSAESPAAGAGAPAQDAQPASPGAPVEATVDVAAAVGDGETAARSRRASPVAWWDDLGGWFQAPSGWVDEVVPAKLAFLAGFLFFAPWLWLLGGWYLRPLDGEFHSQRGTRCRDEQCGCGRIMRGSGSRGVGVAAHGTKGAQVGGGERYAGLDRWVFMNRVAATGGGAGVAALFGVAHPILQAFQTRLEGNELFKSGDYRGALLKYHAVLAALRGVHWPAGGTTQATTSTTSSPVASDGEESDELETAEGQDDGNNEGDVEVKGKGKAKQEQFKAPEKTQPDDENMDKQIKDALKNTYLNSAAIYVKQERWSRALESAKAAQKYEETSLKAKSREGQALIGLGRIWEGKRLLEELQTTNPDSAVKAALAKLDQDEAKRETDKQAAFRGIFHRDTPSSKKDKQADAAVPAPFSFGPGSHVSSEMRAASRPYFFGTQASGGPRPRKTPDRKPGAVESAPAPKKEEDADEEEEKDSDSSAMPHASTSKGDSPTAKVVEDVKNVVIDEKEEQKPVAMSEQE</sequence>